<dbReference type="PANTHER" id="PTHR47235:SF1">
    <property type="entry name" value="BLR6548 PROTEIN"/>
    <property type="match status" value="1"/>
</dbReference>
<dbReference type="OrthoDB" id="448697at2759"/>
<name>A0A813HIL7_POLGL</name>
<reference evidence="3" key="1">
    <citation type="submission" date="2021-02" db="EMBL/GenBank/DDBJ databases">
        <authorList>
            <person name="Dougan E. K."/>
            <person name="Rhodes N."/>
            <person name="Thang M."/>
            <person name="Chan C."/>
        </authorList>
    </citation>
    <scope>NUCLEOTIDE SEQUENCE</scope>
</reference>
<proteinExistence type="predicted"/>
<keyword evidence="4" id="KW-1185">Reference proteome</keyword>
<evidence type="ECO:0000259" key="2">
    <source>
        <dbReference type="Pfam" id="PF13458"/>
    </source>
</evidence>
<keyword evidence="1" id="KW-0732">Signal</keyword>
<evidence type="ECO:0000313" key="4">
    <source>
        <dbReference type="Proteomes" id="UP000654075"/>
    </source>
</evidence>
<dbReference type="PANTHER" id="PTHR47235">
    <property type="entry name" value="BLR6548 PROTEIN"/>
    <property type="match status" value="1"/>
</dbReference>
<dbReference type="EMBL" id="CAJNNV010031913">
    <property type="protein sequence ID" value="CAE8638316.1"/>
    <property type="molecule type" value="Genomic_DNA"/>
</dbReference>
<comment type="caution">
    <text evidence="3">The sequence shown here is derived from an EMBL/GenBank/DDBJ whole genome shotgun (WGS) entry which is preliminary data.</text>
</comment>
<accession>A0A813HIL7</accession>
<dbReference type="SUPFAM" id="SSF53822">
    <property type="entry name" value="Periplasmic binding protein-like I"/>
    <property type="match status" value="1"/>
</dbReference>
<dbReference type="Pfam" id="PF13458">
    <property type="entry name" value="Peripla_BP_6"/>
    <property type="match status" value="1"/>
</dbReference>
<dbReference type="Proteomes" id="UP000654075">
    <property type="component" value="Unassembled WGS sequence"/>
</dbReference>
<evidence type="ECO:0000313" key="3">
    <source>
        <dbReference type="EMBL" id="CAE8638316.1"/>
    </source>
</evidence>
<organism evidence="3 4">
    <name type="scientific">Polarella glacialis</name>
    <name type="common">Dinoflagellate</name>
    <dbReference type="NCBI Taxonomy" id="89957"/>
    <lineage>
        <taxon>Eukaryota</taxon>
        <taxon>Sar</taxon>
        <taxon>Alveolata</taxon>
        <taxon>Dinophyceae</taxon>
        <taxon>Suessiales</taxon>
        <taxon>Suessiaceae</taxon>
        <taxon>Polarella</taxon>
    </lineage>
</organism>
<dbReference type="InterPro" id="IPR028081">
    <property type="entry name" value="Leu-bd"/>
</dbReference>
<dbReference type="AlphaFoldDB" id="A0A813HIL7"/>
<feature type="domain" description="Leucine-binding protein" evidence="2">
    <location>
        <begin position="2"/>
        <end position="277"/>
    </location>
</feature>
<evidence type="ECO:0000256" key="1">
    <source>
        <dbReference type="ARBA" id="ARBA00022729"/>
    </source>
</evidence>
<dbReference type="InterPro" id="IPR028082">
    <property type="entry name" value="Peripla_BP_I"/>
</dbReference>
<gene>
    <name evidence="3" type="ORF">PGLA1383_LOCUS53511</name>
</gene>
<sequence length="307" mass="33639">MRAGILAAFQQWNLQNVKPSLGLISYDDRYDPDACNATMHHLILVDQVFAIVGNVGTPTSKVALPIAVQHGLPFVGAFTGASFLREPFQRYVLNYRASYADEAGSMIETAVEHFYFSKISIFYQDDSFGLNGLQGAEAALRDRRLKIHSRGTYPRGTVDVEAGLARMAEESDDPEFVILVGTARPVAKFVKAAKKIWSRTFFCAVSFVGSAQLAAELGSAANRRNVYVTQVVESPNNTAMPLVSDYQQALLQSDASAMPDFTSLEGYIVGRFLAKTMSDLWRTIPGLNLSNISNFSGLREGLLLDCS</sequence>
<dbReference type="Gene3D" id="3.40.50.2300">
    <property type="match status" value="2"/>
</dbReference>
<protein>
    <recommendedName>
        <fullName evidence="2">Leucine-binding protein domain-containing protein</fullName>
    </recommendedName>
</protein>
<dbReference type="CDD" id="cd19978">
    <property type="entry name" value="PBP1_ABC_ligand_binding-like"/>
    <property type="match status" value="1"/>
</dbReference>